<reference evidence="1 2" key="1">
    <citation type="submission" date="2017-06" db="EMBL/GenBank/DDBJ databases">
        <title>Global population genomics of the pathogenic fungus Cryptococcus neoformans var. grubii.</title>
        <authorList>
            <person name="Cuomo C."/>
            <person name="Litvintseva A."/>
            <person name="Chen Y."/>
            <person name="Young S."/>
            <person name="Zeng Q."/>
            <person name="Chapman S."/>
            <person name="Gujja S."/>
            <person name="Saif S."/>
            <person name="Birren B."/>
        </authorList>
    </citation>
    <scope>NUCLEOTIDE SEQUENCE [LARGE SCALE GENOMIC DNA]</scope>
    <source>
        <strain evidence="1 2">Tu259-1</strain>
    </source>
</reference>
<protein>
    <submittedName>
        <fullName evidence="1">Uncharacterized protein</fullName>
    </submittedName>
</protein>
<evidence type="ECO:0000313" key="2">
    <source>
        <dbReference type="Proteomes" id="UP000199727"/>
    </source>
</evidence>
<name>A0A854Q9X9_CRYNE</name>
<dbReference type="Proteomes" id="UP000199727">
    <property type="component" value="Unassembled WGS sequence"/>
</dbReference>
<evidence type="ECO:0000313" key="1">
    <source>
        <dbReference type="EMBL" id="OXG16499.1"/>
    </source>
</evidence>
<accession>A0A854Q9X9</accession>
<comment type="caution">
    <text evidence="1">The sequence shown here is derived from an EMBL/GenBank/DDBJ whole genome shotgun (WGS) entry which is preliminary data.</text>
</comment>
<dbReference type="AlphaFoldDB" id="A0A854Q9X9"/>
<organism evidence="1 2">
    <name type="scientific">Cryptococcus neoformans Tu259-1</name>
    <dbReference type="NCBI Taxonomy" id="1230072"/>
    <lineage>
        <taxon>Eukaryota</taxon>
        <taxon>Fungi</taxon>
        <taxon>Dikarya</taxon>
        <taxon>Basidiomycota</taxon>
        <taxon>Agaricomycotina</taxon>
        <taxon>Tremellomycetes</taxon>
        <taxon>Tremellales</taxon>
        <taxon>Cryptococcaceae</taxon>
        <taxon>Cryptococcus</taxon>
        <taxon>Cryptococcus neoformans species complex</taxon>
    </lineage>
</organism>
<dbReference type="EMBL" id="AMKT01000067">
    <property type="protein sequence ID" value="OXG16499.1"/>
    <property type="molecule type" value="Genomic_DNA"/>
</dbReference>
<sequence>MDNVFKDRPQPQVLQERLAARRKQAIDILQNSFPCKIEHIQKLIAYEDDLSSVFYKDVVFEPSFTQSAITQLSVDAEAQIQALKQLNLSESGMTGSAEKTVMPEDIVGKGKKVFGEEETVEGVRVGMHWFEVMKVNKI</sequence>
<proteinExistence type="predicted"/>
<gene>
    <name evidence="1" type="ORF">C361_04868</name>
</gene>